<keyword evidence="2" id="KW-1185">Reference proteome</keyword>
<dbReference type="AGR" id="WB:WBGene00015182"/>
<gene>
    <name evidence="1 3" type="ORF">B0416.7</name>
    <name evidence="1" type="ORF">CELE_B0416.7</name>
</gene>
<name>Q2L6Y1_CAEEL</name>
<evidence type="ECO:0000313" key="1">
    <source>
        <dbReference type="EMBL" id="CCD61927.1"/>
    </source>
</evidence>
<evidence type="ECO:0000313" key="2">
    <source>
        <dbReference type="Proteomes" id="UP000001940"/>
    </source>
</evidence>
<dbReference type="UCSC" id="B0416.7a">
    <property type="organism name" value="c. elegans"/>
</dbReference>
<accession>Q2L6Y1</accession>
<protein>
    <submittedName>
        <fullName evidence="1">Uncharacterized protein</fullName>
    </submittedName>
</protein>
<reference evidence="1 2" key="1">
    <citation type="journal article" date="1998" name="Science">
        <title>Genome sequence of the nematode C. elegans: a platform for investigating biology.</title>
        <authorList>
            <consortium name="The C. elegans sequencing consortium"/>
            <person name="Sulson J.E."/>
            <person name="Waterston R."/>
        </authorList>
    </citation>
    <scope>NUCLEOTIDE SEQUENCE [LARGE SCALE GENOMIC DNA]</scope>
    <source>
        <strain evidence="1 2">Bristol N2</strain>
    </source>
</reference>
<dbReference type="ExpressionAtlas" id="Q2L6Y1">
    <property type="expression patterns" value="baseline and differential"/>
</dbReference>
<proteinExistence type="predicted"/>
<dbReference type="OrthoDB" id="5791379at2759"/>
<dbReference type="GeneID" id="181986"/>
<dbReference type="AlphaFoldDB" id="Q2L6Y1"/>
<organism evidence="1 2">
    <name type="scientific">Caenorhabditis elegans</name>
    <dbReference type="NCBI Taxonomy" id="6239"/>
    <lineage>
        <taxon>Eukaryota</taxon>
        <taxon>Metazoa</taxon>
        <taxon>Ecdysozoa</taxon>
        <taxon>Nematoda</taxon>
        <taxon>Chromadorea</taxon>
        <taxon>Rhabditida</taxon>
        <taxon>Rhabditina</taxon>
        <taxon>Rhabditomorpha</taxon>
        <taxon>Rhabditoidea</taxon>
        <taxon>Rhabditidae</taxon>
        <taxon>Peloderinae</taxon>
        <taxon>Caenorhabditis</taxon>
    </lineage>
</organism>
<dbReference type="CTD" id="181986"/>
<dbReference type="RefSeq" id="NP_001041211.1">
    <property type="nucleotide sequence ID" value="NM_001047746.6"/>
</dbReference>
<evidence type="ECO:0000313" key="3">
    <source>
        <dbReference type="WormBase" id="B0416.7b"/>
    </source>
</evidence>
<dbReference type="Proteomes" id="UP000001940">
    <property type="component" value="Chromosome X"/>
</dbReference>
<dbReference type="Bgee" id="WBGene00015182">
    <property type="expression patterns" value="Expressed in larva and 2 other cell types or tissues"/>
</dbReference>
<sequence>MKLLKLTILEECKKMMDFWTVILNSKWLYSITAVATLKLSSKRESGEFRFRRLQLYTLLFANI</sequence>
<dbReference type="EMBL" id="BX284606">
    <property type="protein sequence ID" value="CCD61927.1"/>
    <property type="molecule type" value="Genomic_DNA"/>
</dbReference>
<dbReference type="WormBase" id="B0416.7b">
    <property type="protein sequence ID" value="CE39552"/>
    <property type="gene ID" value="WBGene00015182"/>
</dbReference>
<dbReference type="HOGENOM" id="CLU_2887879_0_0_1"/>